<evidence type="ECO:0007829" key="5">
    <source>
        <dbReference type="PDB" id="8BQS"/>
    </source>
</evidence>
<gene>
    <name evidence="1" type="ORF">TTHERM_00420130</name>
</gene>
<accession>I7MD70</accession>
<evidence type="ECO:0007829" key="4">
    <source>
        <dbReference type="PDB" id="8B6H"/>
    </source>
</evidence>
<keyword evidence="2" id="KW-1185">Reference proteome</keyword>
<dbReference type="PDB" id="7W5Z">
    <property type="method" value="EM"/>
    <property type="resolution" value="3.02 A"/>
    <property type="chains" value="J/j=1-234"/>
</dbReference>
<dbReference type="EMDB" id="EMD-32325"/>
<dbReference type="GeneID" id="7827230"/>
<dbReference type="RefSeq" id="XP_001033268.2">
    <property type="nucleotide sequence ID" value="XM_001033268.3"/>
</dbReference>
<reference evidence="4 5" key="4">
    <citation type="journal article" date="2023" name="Nature">
        <title>Structural basis of mitochondrial membrane bending by the I-II-III&lt;sub&gt;2&lt;/sub&gt;-IV&lt;sub&gt;2&lt;/sub&gt; supercomplex.</title>
        <authorList>
            <person name="Muhleip A."/>
            <person name="Flygaard R.K."/>
            <person name="Baradaran R."/>
            <person name="Haapanen O."/>
            <person name="Gruhl T."/>
            <person name="Tobiasson V."/>
            <person name="Marechal A."/>
            <person name="Sharma V."/>
            <person name="Amunts A."/>
        </authorList>
    </citation>
    <scope>STRUCTURE BY ELECTRON MICROSCOPY (2.60 ANGSTROMS)</scope>
</reference>
<dbReference type="PDB" id="8B6H">
    <property type="method" value="EM"/>
    <property type="resolution" value="2.60 A"/>
    <property type="chains" value="DY/Dy=1-234"/>
</dbReference>
<dbReference type="PDB" id="8GZU">
    <property type="method" value="EM"/>
    <property type="resolution" value="4.18 A"/>
    <property type="chains" value="09/64/J/j=1-234"/>
</dbReference>
<dbReference type="KEGG" id="tet:TTHERM_00420130"/>
<dbReference type="eggNOG" id="ENOG502SRMN">
    <property type="taxonomic scope" value="Eukaryota"/>
</dbReference>
<dbReference type="EMBL" id="GG662536">
    <property type="protein sequence ID" value="EAR85605.2"/>
    <property type="molecule type" value="Genomic_DNA"/>
</dbReference>
<dbReference type="EMDB" id="EMD-34403"/>
<name>I7MD70_TETTS</name>
<dbReference type="InParanoid" id="I7MD70"/>
<reference evidence="6 7" key="3">
    <citation type="journal article" date="2023" name="Nat. Commun.">
        <title>Structures of Tetrahymena thermophila respiratory megacomplexes on the tubular mitochondrial cristae.</title>
        <authorList>
            <person name="Han F."/>
            <person name="Hu Y."/>
            <person name="Wu M."/>
            <person name="He Z."/>
            <person name="Tian H."/>
            <person name="Zhou L."/>
        </authorList>
    </citation>
    <scope>STRUCTURE BY ELECTRON MICROSCOPY (2.96 ANGSTROMS)</scope>
</reference>
<reference evidence="2" key="1">
    <citation type="journal article" date="2006" name="PLoS Biol.">
        <title>Macronuclear genome sequence of the ciliate Tetrahymena thermophila, a model eukaryote.</title>
        <authorList>
            <person name="Eisen J.A."/>
            <person name="Coyne R.S."/>
            <person name="Wu M."/>
            <person name="Wu D."/>
            <person name="Thiagarajan M."/>
            <person name="Wortman J.R."/>
            <person name="Badger J.H."/>
            <person name="Ren Q."/>
            <person name="Amedeo P."/>
            <person name="Jones K.M."/>
            <person name="Tallon L.J."/>
            <person name="Delcher A.L."/>
            <person name="Salzberg S.L."/>
            <person name="Silva J.C."/>
            <person name="Haas B.J."/>
            <person name="Majoros W.H."/>
            <person name="Farzad M."/>
            <person name="Carlton J.M."/>
            <person name="Smith R.K. Jr."/>
            <person name="Garg J."/>
            <person name="Pearlman R.E."/>
            <person name="Karrer K.M."/>
            <person name="Sun L."/>
            <person name="Manning G."/>
            <person name="Elde N.C."/>
            <person name="Turkewitz A.P."/>
            <person name="Asai D.J."/>
            <person name="Wilkes D.E."/>
            <person name="Wang Y."/>
            <person name="Cai H."/>
            <person name="Collins K."/>
            <person name="Stewart B.A."/>
            <person name="Lee S.R."/>
            <person name="Wilamowska K."/>
            <person name="Weinberg Z."/>
            <person name="Ruzzo W.L."/>
            <person name="Wloga D."/>
            <person name="Gaertig J."/>
            <person name="Frankel J."/>
            <person name="Tsao C.-C."/>
            <person name="Gorovsky M.A."/>
            <person name="Keeling P.J."/>
            <person name="Waller R.F."/>
            <person name="Patron N.J."/>
            <person name="Cherry J.M."/>
            <person name="Stover N.A."/>
            <person name="Krieger C.J."/>
            <person name="del Toro C."/>
            <person name="Ryder H.F."/>
            <person name="Williamson S.C."/>
            <person name="Barbeau R.A."/>
            <person name="Hamilton E.P."/>
            <person name="Orias E."/>
        </authorList>
    </citation>
    <scope>NUCLEOTIDE SEQUENCE [LARGE SCALE GENOMIC DNA]</scope>
    <source>
        <strain evidence="2">SB210</strain>
    </source>
</reference>
<dbReference type="EMDB" id="EMD-16184"/>
<evidence type="ECO:0007829" key="6">
    <source>
        <dbReference type="PDB" id="8GYM"/>
    </source>
</evidence>
<dbReference type="Proteomes" id="UP000009168">
    <property type="component" value="Unassembled WGS sequence"/>
</dbReference>
<evidence type="ECO:0000313" key="1">
    <source>
        <dbReference type="EMBL" id="EAR85605.2"/>
    </source>
</evidence>
<evidence type="ECO:0007829" key="7">
    <source>
        <dbReference type="PDB" id="8GZU"/>
    </source>
</evidence>
<dbReference type="OrthoDB" id="310636at2759"/>
<dbReference type="PDB" id="8BQS">
    <property type="method" value="EM"/>
    <property type="resolution" value="2.90 A"/>
    <property type="chains" value="DY/Dy=1-234"/>
</dbReference>
<dbReference type="PDB" id="8GYM">
    <property type="method" value="EM"/>
    <property type="resolution" value="2.96 A"/>
    <property type="chains" value="J/j=1-234"/>
</dbReference>
<reference evidence="3" key="2">
    <citation type="journal article" date="2022" name="Science">
        <title>Structures of &lt;i&gt;Tetrahymena&lt;/i&gt;'s respiratory chain reveal the diversity of eukaryotic core metabolism.</title>
        <authorList>
            <person name="Zhou L."/>
            <person name="Maldonado M."/>
            <person name="Padavannil A."/>
            <person name="Guo F."/>
            <person name="Letts J.A."/>
        </authorList>
    </citation>
    <scope>STRUCTURE BY ELECTRON MICROSCOPY (3.02 ANGSTROMS)</scope>
</reference>
<proteinExistence type="evidence at protein level"/>
<keyword evidence="3 4" id="KW-0002">3D-structure</keyword>
<protein>
    <submittedName>
        <fullName evidence="1">Uncharacterized protein</fullName>
    </submittedName>
</protein>
<sequence>MSSFIQYEFLKIYQGNQKIKNYYKRKRLIFQQKKVLKKKQKEIQMSTNNLRLKPWFHWTDEERSHAIFSAYEKRILKSEDLPSFLRANRINNVSTWVFPLIALPLFNQSIFKLGFAQRILLTRPAIEWHCFKIATVAASWLAWLNFSPFYRKLENEKEYLLDTLESRIGINVLDLNDALPRWTTSQEYNRRTQQLYNQRNGFFAGLLYPQEESSRPLVDIASFPKNLHKEKLTK</sequence>
<organism evidence="1 2">
    <name type="scientific">Tetrahymena thermophila (strain SB210)</name>
    <dbReference type="NCBI Taxonomy" id="312017"/>
    <lineage>
        <taxon>Eukaryota</taxon>
        <taxon>Sar</taxon>
        <taxon>Alveolata</taxon>
        <taxon>Ciliophora</taxon>
        <taxon>Intramacronucleata</taxon>
        <taxon>Oligohymenophorea</taxon>
        <taxon>Hymenostomatida</taxon>
        <taxon>Tetrahymenina</taxon>
        <taxon>Tetrahymenidae</taxon>
        <taxon>Tetrahymena</taxon>
    </lineage>
</organism>
<dbReference type="AlphaFoldDB" id="I7MD70"/>
<dbReference type="STRING" id="312017.I7MD70"/>
<dbReference type="EMDB" id="EMD-34373"/>
<evidence type="ECO:0000313" key="2">
    <source>
        <dbReference type="Proteomes" id="UP000009168"/>
    </source>
</evidence>
<evidence type="ECO:0007829" key="3">
    <source>
        <dbReference type="PDB" id="7W5Z"/>
    </source>
</evidence>